<evidence type="ECO:0000256" key="1">
    <source>
        <dbReference type="ARBA" id="ARBA00003035"/>
    </source>
</evidence>
<comment type="caution">
    <text evidence="10">The sequence shown here is derived from an EMBL/GenBank/DDBJ whole genome shotgun (WGS) entry which is preliminary data.</text>
</comment>
<comment type="function">
    <text evidence="1">Required for efficient biogenesis of the 60S ribosomal subunit.</text>
</comment>
<keyword evidence="6" id="KW-0539">Nucleus</keyword>
<dbReference type="InterPro" id="IPR028217">
    <property type="entry name" value="Rsa3_C"/>
</dbReference>
<dbReference type="EMBL" id="CAWUHB010000001">
    <property type="protein sequence ID" value="CAK7208737.1"/>
    <property type="molecule type" value="Genomic_DNA"/>
</dbReference>
<protein>
    <recommendedName>
        <fullName evidence="4">Ribosome assembly protein 3</fullName>
    </recommendedName>
</protein>
<dbReference type="PANTHER" id="PTHR28127:SF1">
    <property type="entry name" value="RIBOSOME ASSEMBLY PROTEIN 3"/>
    <property type="match status" value="1"/>
</dbReference>
<sequence length="111" mass="11384">MSSNSTTSQAFQAFYLQHATAELAEDLDQLRTSADFVLPGQEGANASNAGSKNGITDTDNSLQVLIGALRQGTAMFSAEDQARVVGSSTATVAANGNNNNNQGSDAGRESG</sequence>
<evidence type="ECO:0000256" key="6">
    <source>
        <dbReference type="ARBA" id="ARBA00023242"/>
    </source>
</evidence>
<evidence type="ECO:0000256" key="7">
    <source>
        <dbReference type="ARBA" id="ARBA00023274"/>
    </source>
</evidence>
<dbReference type="PANTHER" id="PTHR28127">
    <property type="entry name" value="RIBOSOME ASSEMBLY PROTEIN 3"/>
    <property type="match status" value="1"/>
</dbReference>
<keyword evidence="7" id="KW-0687">Ribonucleoprotein</keyword>
<evidence type="ECO:0000313" key="11">
    <source>
        <dbReference type="Proteomes" id="UP001642405"/>
    </source>
</evidence>
<comment type="similarity">
    <text evidence="3">Belongs to the RSA3 family.</text>
</comment>
<dbReference type="Pfam" id="PF14615">
    <property type="entry name" value="Rsa3"/>
    <property type="match status" value="1"/>
</dbReference>
<feature type="domain" description="Ribosome-assembly protein 3 C-terminal" evidence="9">
    <location>
        <begin position="11"/>
        <end position="36"/>
    </location>
</feature>
<evidence type="ECO:0000256" key="3">
    <source>
        <dbReference type="ARBA" id="ARBA00006256"/>
    </source>
</evidence>
<keyword evidence="5" id="KW-0690">Ribosome biogenesis</keyword>
<proteinExistence type="inferred from homology"/>
<keyword evidence="11" id="KW-1185">Reference proteome</keyword>
<evidence type="ECO:0000313" key="10">
    <source>
        <dbReference type="EMBL" id="CAK7208737.1"/>
    </source>
</evidence>
<feature type="region of interest" description="Disordered" evidence="8">
    <location>
        <begin position="89"/>
        <end position="111"/>
    </location>
</feature>
<accession>A0ABP0ANA4</accession>
<evidence type="ECO:0000256" key="4">
    <source>
        <dbReference type="ARBA" id="ARBA00015339"/>
    </source>
</evidence>
<evidence type="ECO:0000256" key="8">
    <source>
        <dbReference type="SAM" id="MobiDB-lite"/>
    </source>
</evidence>
<evidence type="ECO:0000256" key="2">
    <source>
        <dbReference type="ARBA" id="ARBA00004604"/>
    </source>
</evidence>
<evidence type="ECO:0000259" key="9">
    <source>
        <dbReference type="Pfam" id="PF14615"/>
    </source>
</evidence>
<dbReference type="InterPro" id="IPR051898">
    <property type="entry name" value="Ribosome_Assembly_3"/>
</dbReference>
<organism evidence="10 11">
    <name type="scientific">Sporothrix curviconia</name>
    <dbReference type="NCBI Taxonomy" id="1260050"/>
    <lineage>
        <taxon>Eukaryota</taxon>
        <taxon>Fungi</taxon>
        <taxon>Dikarya</taxon>
        <taxon>Ascomycota</taxon>
        <taxon>Pezizomycotina</taxon>
        <taxon>Sordariomycetes</taxon>
        <taxon>Sordariomycetidae</taxon>
        <taxon>Ophiostomatales</taxon>
        <taxon>Ophiostomataceae</taxon>
        <taxon>Sporothrix</taxon>
    </lineage>
</organism>
<gene>
    <name evidence="10" type="ORF">SCUCBS95973_000203</name>
</gene>
<comment type="subcellular location">
    <subcellularLocation>
        <location evidence="2">Nucleus</location>
        <location evidence="2">Nucleolus</location>
    </subcellularLocation>
</comment>
<evidence type="ECO:0000256" key="5">
    <source>
        <dbReference type="ARBA" id="ARBA00022517"/>
    </source>
</evidence>
<name>A0ABP0ANA4_9PEZI</name>
<dbReference type="Proteomes" id="UP001642405">
    <property type="component" value="Unassembled WGS sequence"/>
</dbReference>
<reference evidence="10 11" key="1">
    <citation type="submission" date="2024-01" db="EMBL/GenBank/DDBJ databases">
        <authorList>
            <person name="Allen C."/>
            <person name="Tagirdzhanova G."/>
        </authorList>
    </citation>
    <scope>NUCLEOTIDE SEQUENCE [LARGE SCALE GENOMIC DNA]</scope>
</reference>